<dbReference type="PANTHER" id="PTHR22942:SF30">
    <property type="entry name" value="MEIOTIC RECOMBINATION PROTEIN DMC1_LIM15 HOMOLOG"/>
    <property type="match status" value="1"/>
</dbReference>
<dbReference type="InterPro" id="IPR013632">
    <property type="entry name" value="Rad51_C"/>
</dbReference>
<dbReference type="GO" id="GO:0000730">
    <property type="term" value="P:DNA recombinase assembly"/>
    <property type="evidence" value="ECO:0007669"/>
    <property type="project" value="TreeGrafter"/>
</dbReference>
<dbReference type="GO" id="GO:0000166">
    <property type="term" value="F:nucleotide binding"/>
    <property type="evidence" value="ECO:0007669"/>
    <property type="project" value="InterPro"/>
</dbReference>
<dbReference type="Pfam" id="PF08423">
    <property type="entry name" value="Rad51"/>
    <property type="match status" value="2"/>
</dbReference>
<comment type="caution">
    <text evidence="3">The sequence shown here is derived from an EMBL/GenBank/DDBJ whole genome shotgun (WGS) entry which is preliminary data.</text>
</comment>
<dbReference type="InterPro" id="IPR010995">
    <property type="entry name" value="DNA_repair_Rad51/TF_NusA_a-hlx"/>
</dbReference>
<feature type="domain" description="Rad51-like C-terminal" evidence="2">
    <location>
        <begin position="105"/>
        <end position="154"/>
    </location>
</feature>
<keyword evidence="4" id="KW-1185">Reference proteome</keyword>
<dbReference type="SUPFAM" id="SSF47794">
    <property type="entry name" value="Rad51 N-terminal domain-like"/>
    <property type="match status" value="1"/>
</dbReference>
<dbReference type="SUPFAM" id="SSF52540">
    <property type="entry name" value="P-loop containing nucleoside triphosphate hydrolases"/>
    <property type="match status" value="1"/>
</dbReference>
<protein>
    <recommendedName>
        <fullName evidence="2">Rad51-like C-terminal domain-containing protein</fullName>
    </recommendedName>
</protein>
<evidence type="ECO:0000259" key="2">
    <source>
        <dbReference type="Pfam" id="PF08423"/>
    </source>
</evidence>
<dbReference type="Gene3D" id="1.10.150.20">
    <property type="entry name" value="5' to 3' exonuclease, C-terminal subdomain"/>
    <property type="match status" value="1"/>
</dbReference>
<evidence type="ECO:0000313" key="4">
    <source>
        <dbReference type="Proteomes" id="UP001255856"/>
    </source>
</evidence>
<dbReference type="GO" id="GO:0008094">
    <property type="term" value="F:ATP-dependent activity, acting on DNA"/>
    <property type="evidence" value="ECO:0007669"/>
    <property type="project" value="TreeGrafter"/>
</dbReference>
<dbReference type="Gene3D" id="3.40.50.300">
    <property type="entry name" value="P-loop containing nucleotide triphosphate hydrolases"/>
    <property type="match status" value="2"/>
</dbReference>
<dbReference type="GO" id="GO:0006312">
    <property type="term" value="P:mitotic recombination"/>
    <property type="evidence" value="ECO:0007669"/>
    <property type="project" value="TreeGrafter"/>
</dbReference>
<sequence>MSACAVMEPARYNMEKLIEIKGLSEAKVDKLVEAARGACPWFGIMSARDLEGQIGEGLVAYFDTEGTFRPERVRPIAERFNLDGDAVLSNILFARAYTFDQQFGGELAERQQKLGQLMNRLRKLADEFNIAVLITNQVVADPSGGTMFVVDPKKGKAEQRLMKVVDAPNLPEAEASYAISAQGIIDYKD</sequence>
<evidence type="ECO:0000256" key="1">
    <source>
        <dbReference type="ARBA" id="ARBA00023125"/>
    </source>
</evidence>
<keyword evidence="1" id="KW-0238">DNA-binding</keyword>
<name>A0AAD9IQ26_PROWI</name>
<dbReference type="EMBL" id="JASFZW010000001">
    <property type="protein sequence ID" value="KAK2080772.1"/>
    <property type="molecule type" value="Genomic_DNA"/>
</dbReference>
<dbReference type="InterPro" id="IPR027417">
    <property type="entry name" value="P-loop_NTPase"/>
</dbReference>
<gene>
    <name evidence="3" type="ORF">QBZ16_000626</name>
</gene>
<dbReference type="GO" id="GO:0000794">
    <property type="term" value="C:condensed nuclear chromosome"/>
    <property type="evidence" value="ECO:0007669"/>
    <property type="project" value="TreeGrafter"/>
</dbReference>
<accession>A0AAD9IQ26</accession>
<dbReference type="GO" id="GO:0070192">
    <property type="term" value="P:chromosome organization involved in meiotic cell cycle"/>
    <property type="evidence" value="ECO:0007669"/>
    <property type="project" value="TreeGrafter"/>
</dbReference>
<dbReference type="GO" id="GO:0003697">
    <property type="term" value="F:single-stranded DNA binding"/>
    <property type="evidence" value="ECO:0007669"/>
    <property type="project" value="TreeGrafter"/>
</dbReference>
<dbReference type="PANTHER" id="PTHR22942">
    <property type="entry name" value="RECA/RAD51/RADA DNA STRAND-PAIRING FAMILY MEMBER"/>
    <property type="match status" value="1"/>
</dbReference>
<evidence type="ECO:0000313" key="3">
    <source>
        <dbReference type="EMBL" id="KAK2080772.1"/>
    </source>
</evidence>
<reference evidence="3" key="1">
    <citation type="submission" date="2021-01" db="EMBL/GenBank/DDBJ databases">
        <authorList>
            <person name="Eckstrom K.M.E."/>
        </authorList>
    </citation>
    <scope>NUCLEOTIDE SEQUENCE</scope>
    <source>
        <strain evidence="3">UVCC 0001</strain>
    </source>
</reference>
<organism evidence="3 4">
    <name type="scientific">Prototheca wickerhamii</name>
    <dbReference type="NCBI Taxonomy" id="3111"/>
    <lineage>
        <taxon>Eukaryota</taxon>
        <taxon>Viridiplantae</taxon>
        <taxon>Chlorophyta</taxon>
        <taxon>core chlorophytes</taxon>
        <taxon>Trebouxiophyceae</taxon>
        <taxon>Chlorellales</taxon>
        <taxon>Chlorellaceae</taxon>
        <taxon>Prototheca</taxon>
    </lineage>
</organism>
<dbReference type="AlphaFoldDB" id="A0AAD9IQ26"/>
<dbReference type="GO" id="GO:0042148">
    <property type="term" value="P:DNA strand invasion"/>
    <property type="evidence" value="ECO:0007669"/>
    <property type="project" value="TreeGrafter"/>
</dbReference>
<feature type="domain" description="Rad51-like C-terminal" evidence="2">
    <location>
        <begin position="51"/>
        <end position="102"/>
    </location>
</feature>
<dbReference type="GO" id="GO:0000150">
    <property type="term" value="F:DNA strand exchange activity"/>
    <property type="evidence" value="ECO:0007669"/>
    <property type="project" value="TreeGrafter"/>
</dbReference>
<dbReference type="GO" id="GO:0007131">
    <property type="term" value="P:reciprocal meiotic recombination"/>
    <property type="evidence" value="ECO:0007669"/>
    <property type="project" value="TreeGrafter"/>
</dbReference>
<dbReference type="GO" id="GO:0003690">
    <property type="term" value="F:double-stranded DNA binding"/>
    <property type="evidence" value="ECO:0007669"/>
    <property type="project" value="TreeGrafter"/>
</dbReference>
<proteinExistence type="predicted"/>
<dbReference type="Proteomes" id="UP001255856">
    <property type="component" value="Unassembled WGS sequence"/>
</dbReference>